<reference evidence="1 2" key="1">
    <citation type="submission" date="2015-01" db="EMBL/GenBank/DDBJ databases">
        <title>Ahrensia donghaiensis sp. nov., a novel dimethylsulphoniopropionate-cleavage bacterium isolated from seawater and emended descriptions of the genus Ahrensia and Ahrensia kielensis.</title>
        <authorList>
            <person name="Liu J."/>
        </authorList>
    </citation>
    <scope>NUCLEOTIDE SEQUENCE [LARGE SCALE GENOMIC DNA]</scope>
    <source>
        <strain evidence="1 2">LZD062</strain>
    </source>
</reference>
<evidence type="ECO:0000313" key="1">
    <source>
        <dbReference type="EMBL" id="KPB00660.1"/>
    </source>
</evidence>
<dbReference type="Proteomes" id="UP000038011">
    <property type="component" value="Unassembled WGS sequence"/>
</dbReference>
<organism evidence="1 2">
    <name type="scientific">Ahrensia marina</name>
    <dbReference type="NCBI Taxonomy" id="1514904"/>
    <lineage>
        <taxon>Bacteria</taxon>
        <taxon>Pseudomonadati</taxon>
        <taxon>Pseudomonadota</taxon>
        <taxon>Alphaproteobacteria</taxon>
        <taxon>Hyphomicrobiales</taxon>
        <taxon>Ahrensiaceae</taxon>
        <taxon>Ahrensia</taxon>
    </lineage>
</organism>
<dbReference type="PATRIC" id="fig|1514904.3.peg.1381"/>
<gene>
    <name evidence="1" type="ORF">SU32_12650</name>
</gene>
<dbReference type="OrthoDB" id="1792542at2"/>
<sequence length="200" mass="22816">MSELVHEETNGKATIKIYYDTDPENPRSWDNLGTMICGHPRYNLGDDHSFDGGRAFLLDLLKLDEDVPYDVDALFTRAQKQAIILPVYLYDHSGLAMNTSGFSCPWDSGQVGFIYVTLEEVRNEYKVQRVTQKLRQCISEFLSNEVKTYSDYLSGNVYGYVIEEDGVETESCWGFIGDYDDHCLKEARNCVPLCKAHSDH</sequence>
<keyword evidence="2" id="KW-1185">Reference proteome</keyword>
<comment type="caution">
    <text evidence="1">The sequence shown here is derived from an EMBL/GenBank/DDBJ whole genome shotgun (WGS) entry which is preliminary data.</text>
</comment>
<proteinExistence type="predicted"/>
<dbReference type="EMBL" id="JXMU01000018">
    <property type="protein sequence ID" value="KPB00660.1"/>
    <property type="molecule type" value="Genomic_DNA"/>
</dbReference>
<name>A0A0M9GLL9_9HYPH</name>
<protein>
    <submittedName>
        <fullName evidence="1">Uncharacterized protein</fullName>
    </submittedName>
</protein>
<accession>A0A0M9GLL9</accession>
<dbReference type="AlphaFoldDB" id="A0A0M9GLL9"/>
<evidence type="ECO:0000313" key="2">
    <source>
        <dbReference type="Proteomes" id="UP000038011"/>
    </source>
</evidence>
<dbReference type="RefSeq" id="WP_053999737.1">
    <property type="nucleotide sequence ID" value="NZ_JXMU01000018.1"/>
</dbReference>